<name>A0A1T3ML49_9FLAO</name>
<dbReference type="AlphaFoldDB" id="A0A1T3ML49"/>
<reference evidence="3 4" key="1">
    <citation type="submission" date="2016-06" db="EMBL/GenBank/DDBJ databases">
        <title>Revisiting the taxonomy of the Elizabethkingia Genus based on Whole-Genome Sequencing, Optical Mapping, and MALDI-TOF.</title>
        <authorList>
            <person name="Nicholson A.C."/>
        </authorList>
    </citation>
    <scope>NUCLEOTIDE SEQUENCE [LARGE SCALE GENOMIC DNA]</scope>
    <source>
        <strain evidence="3 4">G4070</strain>
    </source>
</reference>
<organism evidence="3 4">
    <name type="scientific">Elizabethkingia occulta</name>
    <dbReference type="NCBI Taxonomy" id="1867263"/>
    <lineage>
        <taxon>Bacteria</taxon>
        <taxon>Pseudomonadati</taxon>
        <taxon>Bacteroidota</taxon>
        <taxon>Flavobacteriia</taxon>
        <taxon>Flavobacteriales</taxon>
        <taxon>Weeksellaceae</taxon>
        <taxon>Elizabethkingia</taxon>
    </lineage>
</organism>
<evidence type="ECO:0000313" key="3">
    <source>
        <dbReference type="EMBL" id="OPC65297.1"/>
    </source>
</evidence>
<evidence type="ECO:0008006" key="5">
    <source>
        <dbReference type="Google" id="ProtNLM"/>
    </source>
</evidence>
<proteinExistence type="predicted"/>
<evidence type="ECO:0000256" key="2">
    <source>
        <dbReference type="SAM" id="SignalP"/>
    </source>
</evidence>
<gene>
    <name evidence="3" type="ORF">BAZ10_04535</name>
</gene>
<evidence type="ECO:0000256" key="1">
    <source>
        <dbReference type="SAM" id="MobiDB-lite"/>
    </source>
</evidence>
<evidence type="ECO:0000313" key="4">
    <source>
        <dbReference type="Proteomes" id="UP000190813"/>
    </source>
</evidence>
<keyword evidence="4" id="KW-1185">Reference proteome</keyword>
<feature type="chain" id="PRO_5012345945" description="T9SS C-terminal target domain-containing protein" evidence="2">
    <location>
        <begin position="22"/>
        <end position="435"/>
    </location>
</feature>
<comment type="caution">
    <text evidence="3">The sequence shown here is derived from an EMBL/GenBank/DDBJ whole genome shotgun (WGS) entry which is preliminary data.</text>
</comment>
<feature type="region of interest" description="Disordered" evidence="1">
    <location>
        <begin position="275"/>
        <end position="294"/>
    </location>
</feature>
<dbReference type="PANTHER" id="PTHR41339">
    <property type="entry name" value="LIPL48"/>
    <property type="match status" value="1"/>
</dbReference>
<dbReference type="Proteomes" id="UP000190813">
    <property type="component" value="Unassembled WGS sequence"/>
</dbReference>
<sequence>MAKVKKSINMKKLFLTASVAALMLNSCSREGIAEQDNFKMQSTTADYTGFPAAVQTVSGTITSNTTWTSDKVWELDGQVDVAPGVTLTIQPGTFVKGKQGTVSALIVLRGAKINATGTEQNPIIFTSYRLLDNDASTTATPGDFGGIILLGNAPANVKKTIEGLPSSDDKYKFGGDLGTNAADNSGILKYVRIEYAGYNLSPDNEINGLTCGGVGNGTTLDHIQVSYGRDDSFEFFGGTVNASNLVSFAADDDGLDFDNGFTGTITNAVVIADKNSTHSQSSGKPDSNGIELDNNSQAEDASFGLLPKTHPTLNNVSVYGVNNTGDAALYKYGARIRRGGEITLNNVVITGFTHGLVFDGDTNAAWSSVNNSGFSGFTAAVTPAGSVNNTNSIFNGSANTFGASSPFFDILDFSGSNKGAFVNGDWTQGWVQYAF</sequence>
<accession>A0A1T3ML49</accession>
<keyword evidence="2" id="KW-0732">Signal</keyword>
<dbReference type="PANTHER" id="PTHR41339:SF1">
    <property type="entry name" value="SECRETED PROTEIN"/>
    <property type="match status" value="1"/>
</dbReference>
<feature type="signal peptide" evidence="2">
    <location>
        <begin position="1"/>
        <end position="21"/>
    </location>
</feature>
<protein>
    <recommendedName>
        <fullName evidence="5">T9SS C-terminal target domain-containing protein</fullName>
    </recommendedName>
</protein>
<dbReference type="EMBL" id="MAHX01000015">
    <property type="protein sequence ID" value="OPC65297.1"/>
    <property type="molecule type" value="Genomic_DNA"/>
</dbReference>